<dbReference type="CDD" id="cd11648">
    <property type="entry name" value="RsmI"/>
    <property type="match status" value="1"/>
</dbReference>
<dbReference type="Pfam" id="PF00590">
    <property type="entry name" value="TP_methylase"/>
    <property type="match status" value="1"/>
</dbReference>
<dbReference type="InterPro" id="IPR018063">
    <property type="entry name" value="SAM_MeTrfase_RsmI_CS"/>
</dbReference>
<evidence type="ECO:0000259" key="7">
    <source>
        <dbReference type="Pfam" id="PF00590"/>
    </source>
</evidence>
<dbReference type="InterPro" id="IPR014777">
    <property type="entry name" value="4pyrrole_Mease_sub1"/>
</dbReference>
<proteinExistence type="inferred from homology"/>
<evidence type="ECO:0000313" key="8">
    <source>
        <dbReference type="EMBL" id="CCG20156.1"/>
    </source>
</evidence>
<dbReference type="PROSITE" id="PS01296">
    <property type="entry name" value="RSMI"/>
    <property type="match status" value="1"/>
</dbReference>
<dbReference type="FunFam" id="3.40.1010.10:FF:000007">
    <property type="entry name" value="Ribosomal RNA small subunit methyltransferase I"/>
    <property type="match status" value="1"/>
</dbReference>
<dbReference type="GO" id="GO:0070677">
    <property type="term" value="F:rRNA (cytosine-2'-O-)-methyltransferase activity"/>
    <property type="evidence" value="ECO:0007669"/>
    <property type="project" value="UniProtKB-UniRule"/>
</dbReference>
<dbReference type="InterPro" id="IPR008189">
    <property type="entry name" value="rRNA_ssu_MeTfrase_I"/>
</dbReference>
<dbReference type="EC" id="2.1.1.198" evidence="6"/>
<dbReference type="InterPro" id="IPR014776">
    <property type="entry name" value="4pyrrole_Mease_sub2"/>
</dbReference>
<evidence type="ECO:0000256" key="6">
    <source>
        <dbReference type="HAMAP-Rule" id="MF_01877"/>
    </source>
</evidence>
<dbReference type="PIRSF" id="PIRSF005917">
    <property type="entry name" value="MTase_YraL"/>
    <property type="match status" value="1"/>
</dbReference>
<name>I7IC93_9BURK</name>
<dbReference type="GO" id="GO:0005737">
    <property type="term" value="C:cytoplasm"/>
    <property type="evidence" value="ECO:0007669"/>
    <property type="project" value="UniProtKB-SubCell"/>
</dbReference>
<dbReference type="PANTHER" id="PTHR46111:SF1">
    <property type="entry name" value="RIBOSOMAL RNA SMALL SUBUNIT METHYLTRANSFERASE I"/>
    <property type="match status" value="1"/>
</dbReference>
<accession>I7IC93</accession>
<comment type="function">
    <text evidence="6">Catalyzes the 2'-O-methylation of the ribose of cytidine 1402 (C1402) in 16S rRNA.</text>
</comment>
<dbReference type="HOGENOM" id="CLU_044779_2_0_4"/>
<dbReference type="FunFam" id="3.30.950.10:FF:000002">
    <property type="entry name" value="Ribosomal RNA small subunit methyltransferase I"/>
    <property type="match status" value="1"/>
</dbReference>
<dbReference type="RefSeq" id="WP_015552154.1">
    <property type="nucleotide sequence ID" value="NC_021033.1"/>
</dbReference>
<protein>
    <recommendedName>
        <fullName evidence="6">Ribosomal RNA small subunit methyltransferase I</fullName>
        <ecNumber evidence="6">2.1.1.198</ecNumber>
    </recommendedName>
    <alternativeName>
        <fullName evidence="6">16S rRNA 2'-O-ribose C1402 methyltransferase</fullName>
    </alternativeName>
    <alternativeName>
        <fullName evidence="6">rRNA (cytidine-2'-O-)-methyltransferase RsmI</fullName>
    </alternativeName>
</protein>
<evidence type="ECO:0000256" key="2">
    <source>
        <dbReference type="ARBA" id="ARBA00022552"/>
    </source>
</evidence>
<dbReference type="InterPro" id="IPR035996">
    <property type="entry name" value="4pyrrol_Methylase_sf"/>
</dbReference>
<comment type="catalytic activity">
    <reaction evidence="6">
        <text>cytidine(1402) in 16S rRNA + S-adenosyl-L-methionine = 2'-O-methylcytidine(1402) in 16S rRNA + S-adenosyl-L-homocysteine + H(+)</text>
        <dbReference type="Rhea" id="RHEA:42924"/>
        <dbReference type="Rhea" id="RHEA-COMP:10285"/>
        <dbReference type="Rhea" id="RHEA-COMP:10286"/>
        <dbReference type="ChEBI" id="CHEBI:15378"/>
        <dbReference type="ChEBI" id="CHEBI:57856"/>
        <dbReference type="ChEBI" id="CHEBI:59789"/>
        <dbReference type="ChEBI" id="CHEBI:74495"/>
        <dbReference type="ChEBI" id="CHEBI:82748"/>
        <dbReference type="EC" id="2.1.1.198"/>
    </reaction>
</comment>
<dbReference type="PANTHER" id="PTHR46111">
    <property type="entry name" value="RIBOSOMAL RNA SMALL SUBUNIT METHYLTRANSFERASE I"/>
    <property type="match status" value="1"/>
</dbReference>
<evidence type="ECO:0000256" key="3">
    <source>
        <dbReference type="ARBA" id="ARBA00022603"/>
    </source>
</evidence>
<keyword evidence="3 6" id="KW-0489">Methyltransferase</keyword>
<gene>
    <name evidence="6" type="primary">rsmI</name>
    <name evidence="8" type="ORF">KUM_1377</name>
</gene>
<keyword evidence="4 6" id="KW-0808">Transferase</keyword>
<dbReference type="InterPro" id="IPR000878">
    <property type="entry name" value="4pyrrol_Mease"/>
</dbReference>
<comment type="subcellular location">
    <subcellularLocation>
        <location evidence="6">Cytoplasm</location>
    </subcellularLocation>
</comment>
<reference evidence="8" key="1">
    <citation type="journal article" date="2012" name="Vet. Microbiol.">
        <title>Comparative genomic analyses of the Taylorellae.</title>
        <authorList>
            <person name="Hauser H."/>
            <person name="Richter D.C."/>
            <person name="van Tonder A."/>
            <person name="Clark L."/>
            <person name="Preston A."/>
        </authorList>
    </citation>
    <scope>NUCLEOTIDE SEQUENCE</scope>
    <source>
        <strain evidence="8">14/45</strain>
    </source>
</reference>
<sequence length="311" mass="34125">MSKPEGQFCPPHLLDNLKHQDWPEAALYVVSTPIGNLADISYRAIYTLQLCDVIACEDTRTSKQLLSQLHIEPKKLMALHKFNETESIDLVASYLSEGLRVAMISDAGTPAVSDPGSVLIEAMLGRGVRVVPIPGASAVITAVMASGVRPKDISLSGFSFLGFLPSKASERKGFIEQELTENIRPSVVFESPHRIEESMKDLMELLGEDRLITVCKELTKKFETVVRGSVREMVNWLAADSNNQKGEFVIIVEGVGIATREGEAESEKLLRLMLGKGISIKDAVAVVHEFMSSPRKPIYDMALRIKSEGEG</sequence>
<keyword evidence="5 6" id="KW-0949">S-adenosyl-L-methionine</keyword>
<dbReference type="EMBL" id="HE681424">
    <property type="protein sequence ID" value="CCG20156.1"/>
    <property type="molecule type" value="Genomic_DNA"/>
</dbReference>
<keyword evidence="1 6" id="KW-0963">Cytoplasm</keyword>
<dbReference type="HAMAP" id="MF_01877">
    <property type="entry name" value="16SrRNA_methyltr_I"/>
    <property type="match status" value="1"/>
</dbReference>
<evidence type="ECO:0000256" key="1">
    <source>
        <dbReference type="ARBA" id="ARBA00022490"/>
    </source>
</evidence>
<keyword evidence="2 6" id="KW-0698">rRNA processing</keyword>
<dbReference type="Gene3D" id="3.30.950.10">
    <property type="entry name" value="Methyltransferase, Cobalt-precorrin-4 Transmethylase, Domain 2"/>
    <property type="match status" value="1"/>
</dbReference>
<feature type="domain" description="Tetrapyrrole methylase" evidence="7">
    <location>
        <begin position="27"/>
        <end position="233"/>
    </location>
</feature>
<comment type="similarity">
    <text evidence="6">Belongs to the methyltransferase superfamily. RsmI family.</text>
</comment>
<dbReference type="AlphaFoldDB" id="I7IC93"/>
<dbReference type="SUPFAM" id="SSF53790">
    <property type="entry name" value="Tetrapyrrole methylase"/>
    <property type="match status" value="1"/>
</dbReference>
<evidence type="ECO:0000256" key="5">
    <source>
        <dbReference type="ARBA" id="ARBA00022691"/>
    </source>
</evidence>
<dbReference type="NCBIfam" id="TIGR00096">
    <property type="entry name" value="16S rRNA (cytidine(1402)-2'-O)-methyltransferase"/>
    <property type="match status" value="1"/>
</dbReference>
<organism evidence="8">
    <name type="scientific">Taylorella asinigenitalis 14/45</name>
    <dbReference type="NCBI Taxonomy" id="1091495"/>
    <lineage>
        <taxon>Bacteria</taxon>
        <taxon>Pseudomonadati</taxon>
        <taxon>Pseudomonadota</taxon>
        <taxon>Betaproteobacteria</taxon>
        <taxon>Burkholderiales</taxon>
        <taxon>Alcaligenaceae</taxon>
        <taxon>Taylorella</taxon>
    </lineage>
</organism>
<dbReference type="KEGG" id="tat:KUM_1377"/>
<evidence type="ECO:0000256" key="4">
    <source>
        <dbReference type="ARBA" id="ARBA00022679"/>
    </source>
</evidence>
<dbReference type="Gene3D" id="3.40.1010.10">
    <property type="entry name" value="Cobalt-precorrin-4 Transmethylase, Domain 1"/>
    <property type="match status" value="1"/>
</dbReference>